<dbReference type="RefSeq" id="WP_116879980.1">
    <property type="nucleotide sequence ID" value="NZ_QURB01000002.1"/>
</dbReference>
<evidence type="ECO:0000259" key="1">
    <source>
        <dbReference type="Pfam" id="PF02872"/>
    </source>
</evidence>
<dbReference type="Proteomes" id="UP000257127">
    <property type="component" value="Unassembled WGS sequence"/>
</dbReference>
<dbReference type="PANTHER" id="PTHR11575">
    <property type="entry name" value="5'-NUCLEOTIDASE-RELATED"/>
    <property type="match status" value="1"/>
</dbReference>
<sequence>MKIIQILWIIALGAGLWACSSASVFVQTDKVGVNTSIHPDDTLQTLIAPYKKALAADMDRVIGFASDDLVRARPEGPLGNFVIDETEDYLKQNNVLPVDNFITLMNHGSLRSPISYGDITVGDVFKLMPFDNTIVLAKLPMTAFDSIVKYLINSGGEPIGGFQLTKEDVAFDEGTTFNDTLYVVTTDYLANGGDNMNFFKQRYEVIDTGILLRNILLQQVEKKKNFHPVLDNRIML</sequence>
<proteinExistence type="predicted"/>
<dbReference type="GO" id="GO:0009166">
    <property type="term" value="P:nucleotide catabolic process"/>
    <property type="evidence" value="ECO:0007669"/>
    <property type="project" value="InterPro"/>
</dbReference>
<dbReference type="AlphaFoldDB" id="A0A3E1EZL0"/>
<dbReference type="InterPro" id="IPR008334">
    <property type="entry name" value="5'-Nucleotdase_C"/>
</dbReference>
<dbReference type="InterPro" id="IPR006179">
    <property type="entry name" value="5_nucleotidase/apyrase"/>
</dbReference>
<feature type="domain" description="5'-Nucleotidase C-terminal" evidence="1">
    <location>
        <begin position="61"/>
        <end position="139"/>
    </location>
</feature>
<organism evidence="2 3">
    <name type="scientific">Brumimicrobium aurantiacum</name>
    <dbReference type="NCBI Taxonomy" id="1737063"/>
    <lineage>
        <taxon>Bacteria</taxon>
        <taxon>Pseudomonadati</taxon>
        <taxon>Bacteroidota</taxon>
        <taxon>Flavobacteriia</taxon>
        <taxon>Flavobacteriales</taxon>
        <taxon>Crocinitomicaceae</taxon>
        <taxon>Brumimicrobium</taxon>
    </lineage>
</organism>
<dbReference type="EMBL" id="QURB01000002">
    <property type="protein sequence ID" value="RFC55001.1"/>
    <property type="molecule type" value="Genomic_DNA"/>
</dbReference>
<dbReference type="OrthoDB" id="4762412at2"/>
<name>A0A3E1EZL0_9FLAO</name>
<gene>
    <name evidence="2" type="ORF">DXU93_04040</name>
</gene>
<evidence type="ECO:0000313" key="3">
    <source>
        <dbReference type="Proteomes" id="UP000257127"/>
    </source>
</evidence>
<dbReference type="SUPFAM" id="SSF55816">
    <property type="entry name" value="5'-nucleotidase (syn. UDP-sugar hydrolase), C-terminal domain"/>
    <property type="match status" value="1"/>
</dbReference>
<keyword evidence="3" id="KW-1185">Reference proteome</keyword>
<dbReference type="Gene3D" id="3.90.780.10">
    <property type="entry name" value="5'-Nucleotidase, C-terminal domain"/>
    <property type="match status" value="2"/>
</dbReference>
<dbReference type="GO" id="GO:0016787">
    <property type="term" value="F:hydrolase activity"/>
    <property type="evidence" value="ECO:0007669"/>
    <property type="project" value="InterPro"/>
</dbReference>
<dbReference type="PANTHER" id="PTHR11575:SF24">
    <property type="entry name" value="5'-NUCLEOTIDASE"/>
    <property type="match status" value="1"/>
</dbReference>
<protein>
    <recommendedName>
        <fullName evidence="1">5'-Nucleotidase C-terminal domain-containing protein</fullName>
    </recommendedName>
</protein>
<comment type="caution">
    <text evidence="2">The sequence shown here is derived from an EMBL/GenBank/DDBJ whole genome shotgun (WGS) entry which is preliminary data.</text>
</comment>
<reference evidence="2 3" key="1">
    <citation type="submission" date="2018-08" db="EMBL/GenBank/DDBJ databases">
        <title>The draft genome squence of Brumimicrobium sp. N62.</title>
        <authorList>
            <person name="Du Z.-J."/>
            <person name="Luo H.-R."/>
        </authorList>
    </citation>
    <scope>NUCLEOTIDE SEQUENCE [LARGE SCALE GENOMIC DNA]</scope>
    <source>
        <strain evidence="2 3">N62</strain>
    </source>
</reference>
<dbReference type="InterPro" id="IPR036907">
    <property type="entry name" value="5'-Nucleotdase_C_sf"/>
</dbReference>
<evidence type="ECO:0000313" key="2">
    <source>
        <dbReference type="EMBL" id="RFC55001.1"/>
    </source>
</evidence>
<accession>A0A3E1EZL0</accession>
<dbReference type="Pfam" id="PF02872">
    <property type="entry name" value="5_nucleotid_C"/>
    <property type="match status" value="1"/>
</dbReference>